<comment type="caution">
    <text evidence="1">The sequence shown here is derived from an EMBL/GenBank/DDBJ whole genome shotgun (WGS) entry which is preliminary data.</text>
</comment>
<gene>
    <name evidence="1" type="ORF">HMPREF0077_0975</name>
</gene>
<evidence type="ECO:0000313" key="1">
    <source>
        <dbReference type="EMBL" id="EEI82970.1"/>
    </source>
</evidence>
<organism evidence="1 2">
    <name type="scientific">Anaerococcus tetradius ATCC 35098</name>
    <dbReference type="NCBI Taxonomy" id="525255"/>
    <lineage>
        <taxon>Bacteria</taxon>
        <taxon>Bacillati</taxon>
        <taxon>Bacillota</taxon>
        <taxon>Tissierellia</taxon>
        <taxon>Tissierellales</taxon>
        <taxon>Peptoniphilaceae</taxon>
        <taxon>Anaerococcus</taxon>
    </lineage>
</organism>
<accession>C2CHL5</accession>
<dbReference type="AlphaFoldDB" id="C2CHL5"/>
<dbReference type="HOGENOM" id="CLU_2731156_0_0_9"/>
<reference evidence="1 2" key="1">
    <citation type="submission" date="2009-01" db="EMBL/GenBank/DDBJ databases">
        <authorList>
            <person name="Qin X."/>
            <person name="Bachman B."/>
            <person name="Battles P."/>
            <person name="Bell A."/>
            <person name="Bess C."/>
            <person name="Bickham C."/>
            <person name="Chaboub L."/>
            <person name="Chen D."/>
            <person name="Coyle M."/>
            <person name="Deiros D.R."/>
            <person name="Dinh H."/>
            <person name="Forbes L."/>
            <person name="Fowler G."/>
            <person name="Francisco L."/>
            <person name="Fu Q."/>
            <person name="Gubbala S."/>
            <person name="Hale W."/>
            <person name="Han Y."/>
            <person name="Hemphill L."/>
            <person name="Highlander S.K."/>
            <person name="Hirani K."/>
            <person name="Hogues M."/>
            <person name="Jackson L."/>
            <person name="Jakkamsetti A."/>
            <person name="Javaid M."/>
            <person name="Jiang H."/>
            <person name="Korchina V."/>
            <person name="Kovar C."/>
            <person name="Lara F."/>
            <person name="Lee S."/>
            <person name="Mata R."/>
            <person name="Mathew T."/>
            <person name="Moen C."/>
            <person name="Morales K."/>
            <person name="Munidasa M."/>
            <person name="Nazareth L."/>
            <person name="Ngo R."/>
            <person name="Nguyen L."/>
            <person name="Okwuonu G."/>
            <person name="Ongeri F."/>
            <person name="Patil S."/>
            <person name="Petrosino J."/>
            <person name="Pham C."/>
            <person name="Pham P."/>
            <person name="Pu L.-L."/>
            <person name="Puazo M."/>
            <person name="Raj R."/>
            <person name="Reid J."/>
            <person name="Rouhana J."/>
            <person name="Saada N."/>
            <person name="Shang Y."/>
            <person name="Simmons D."/>
            <person name="Thornton R."/>
            <person name="Warren J."/>
            <person name="Weissenberger G."/>
            <person name="Zhang J."/>
            <person name="Zhang L."/>
            <person name="Zhou C."/>
            <person name="Zhu D."/>
            <person name="Muzny D."/>
            <person name="Worley K."/>
            <person name="Gibbs R."/>
        </authorList>
    </citation>
    <scope>NUCLEOTIDE SEQUENCE [LARGE SCALE GENOMIC DNA]</scope>
    <source>
        <strain evidence="1 2">ATCC 35098</strain>
    </source>
</reference>
<dbReference type="EMBL" id="ACGC01000049">
    <property type="protein sequence ID" value="EEI82970.1"/>
    <property type="molecule type" value="Genomic_DNA"/>
</dbReference>
<dbReference type="Proteomes" id="UP000003744">
    <property type="component" value="Unassembled WGS sequence"/>
</dbReference>
<protein>
    <submittedName>
        <fullName evidence="1">Uncharacterized protein</fullName>
    </submittedName>
</protein>
<sequence>MKTKVEFYIIEDIEKQIKDWELSEEEIKAYRDKRDEVDRDYIKRLEKEIRDVLEFEDYTKIHDFKAEVVEE</sequence>
<evidence type="ECO:0000313" key="2">
    <source>
        <dbReference type="Proteomes" id="UP000003744"/>
    </source>
</evidence>
<dbReference type="RefSeq" id="WP_004837087.1">
    <property type="nucleotide sequence ID" value="NZ_GG666297.1"/>
</dbReference>
<proteinExistence type="predicted"/>
<name>C2CHL5_9FIRM</name>